<dbReference type="Gene3D" id="3.40.50.150">
    <property type="entry name" value="Vaccinia Virus protein VP39"/>
    <property type="match status" value="1"/>
</dbReference>
<dbReference type="EMBL" id="VDUZ01000013">
    <property type="protein sequence ID" value="TXL75675.1"/>
    <property type="molecule type" value="Genomic_DNA"/>
</dbReference>
<dbReference type="GO" id="GO:0008168">
    <property type="term" value="F:methyltransferase activity"/>
    <property type="evidence" value="ECO:0007669"/>
    <property type="project" value="UniProtKB-KW"/>
</dbReference>
<keyword evidence="2" id="KW-1185">Reference proteome</keyword>
<dbReference type="PANTHER" id="PTHR43861">
    <property type="entry name" value="TRANS-ACONITATE 2-METHYLTRANSFERASE-RELATED"/>
    <property type="match status" value="1"/>
</dbReference>
<name>A0A5C8PNP3_9HYPH</name>
<keyword evidence="1" id="KW-0808">Transferase</keyword>
<organism evidence="1 2">
    <name type="scientific">Vineibacter terrae</name>
    <dbReference type="NCBI Taxonomy" id="2586908"/>
    <lineage>
        <taxon>Bacteria</taxon>
        <taxon>Pseudomonadati</taxon>
        <taxon>Pseudomonadota</taxon>
        <taxon>Alphaproteobacteria</taxon>
        <taxon>Hyphomicrobiales</taxon>
        <taxon>Vineibacter</taxon>
    </lineage>
</organism>
<dbReference type="InterPro" id="IPR029063">
    <property type="entry name" value="SAM-dependent_MTases_sf"/>
</dbReference>
<dbReference type="SUPFAM" id="SSF53335">
    <property type="entry name" value="S-adenosyl-L-methionine-dependent methyltransferases"/>
    <property type="match status" value="1"/>
</dbReference>
<dbReference type="AlphaFoldDB" id="A0A5C8PNP3"/>
<protein>
    <submittedName>
        <fullName evidence="1">Class I SAM-dependent methyltransferase</fullName>
    </submittedName>
</protein>
<comment type="caution">
    <text evidence="1">The sequence shown here is derived from an EMBL/GenBank/DDBJ whole genome shotgun (WGS) entry which is preliminary data.</text>
</comment>
<gene>
    <name evidence="1" type="ORF">FHP25_13565</name>
</gene>
<sequence length="259" mass="28412">MDIFRRKQQVPAVAGPAEAHAKTFGVSAVPRVEIAPADQMFDTLDHYLRVGAAAASAIQSFTRPWDVTNIRQILDFGCGHGRVLRWLRAIYPEATIVGADITEDGVKFCAETFGSVPLISSTNIDEIKPGRTFNLIFAGSVITHLDEPKSRALLDRFLSWLNPGGLMVFSSHGATAVRYQESGQIDYMFGEGTAQPAIDAYRKHGFGYLDYAATSGYGVSFINPTWFAEFAAANAAISMFGVIEFGWDFHHDIIALRRA</sequence>
<reference evidence="1 2" key="1">
    <citation type="submission" date="2019-06" db="EMBL/GenBank/DDBJ databases">
        <title>New taxonomy in bacterial strain CC-CFT640, isolated from vineyard.</title>
        <authorList>
            <person name="Lin S.-Y."/>
            <person name="Tsai C.-F."/>
            <person name="Young C.-C."/>
        </authorList>
    </citation>
    <scope>NUCLEOTIDE SEQUENCE [LARGE SCALE GENOMIC DNA]</scope>
    <source>
        <strain evidence="1 2">CC-CFT640</strain>
    </source>
</reference>
<accession>A0A5C8PNP3</accession>
<keyword evidence="1" id="KW-0489">Methyltransferase</keyword>
<dbReference type="Pfam" id="PF13489">
    <property type="entry name" value="Methyltransf_23"/>
    <property type="match status" value="1"/>
</dbReference>
<dbReference type="Proteomes" id="UP000321638">
    <property type="component" value="Unassembled WGS sequence"/>
</dbReference>
<evidence type="ECO:0000313" key="1">
    <source>
        <dbReference type="EMBL" id="TXL75675.1"/>
    </source>
</evidence>
<dbReference type="OrthoDB" id="9811589at2"/>
<proteinExistence type="predicted"/>
<evidence type="ECO:0000313" key="2">
    <source>
        <dbReference type="Proteomes" id="UP000321638"/>
    </source>
</evidence>
<dbReference type="GO" id="GO:0032259">
    <property type="term" value="P:methylation"/>
    <property type="evidence" value="ECO:0007669"/>
    <property type="project" value="UniProtKB-KW"/>
</dbReference>
<dbReference type="CDD" id="cd02440">
    <property type="entry name" value="AdoMet_MTases"/>
    <property type="match status" value="1"/>
</dbReference>
<dbReference type="RefSeq" id="WP_147847477.1">
    <property type="nucleotide sequence ID" value="NZ_VDUZ01000013.1"/>
</dbReference>